<dbReference type="Gene3D" id="3.40.50.10810">
    <property type="entry name" value="Tandem AAA-ATPase domain"/>
    <property type="match status" value="1"/>
</dbReference>
<evidence type="ECO:0000313" key="5">
    <source>
        <dbReference type="EMBL" id="XBX80647.1"/>
    </source>
</evidence>
<evidence type="ECO:0000256" key="1">
    <source>
        <dbReference type="ARBA" id="ARBA00022741"/>
    </source>
</evidence>
<dbReference type="Gene3D" id="3.40.50.300">
    <property type="entry name" value="P-loop containing nucleotide triphosphate hydrolases"/>
    <property type="match status" value="1"/>
</dbReference>
<dbReference type="PANTHER" id="PTHR45626">
    <property type="entry name" value="TRANSCRIPTION TERMINATION FACTOR 2-RELATED"/>
    <property type="match status" value="1"/>
</dbReference>
<evidence type="ECO:0000259" key="4">
    <source>
        <dbReference type="PROSITE" id="PS51192"/>
    </source>
</evidence>
<evidence type="ECO:0000256" key="3">
    <source>
        <dbReference type="ARBA" id="ARBA00022840"/>
    </source>
</evidence>
<dbReference type="GO" id="GO:0016787">
    <property type="term" value="F:hydrolase activity"/>
    <property type="evidence" value="ECO:0007669"/>
    <property type="project" value="UniProtKB-KW"/>
</dbReference>
<dbReference type="Pfam" id="PF00176">
    <property type="entry name" value="SNF2-rel_dom"/>
    <property type="match status" value="1"/>
</dbReference>
<keyword evidence="1" id="KW-0547">Nucleotide-binding</keyword>
<dbReference type="InterPro" id="IPR027417">
    <property type="entry name" value="P-loop_NTPase"/>
</dbReference>
<accession>A0AAU7W4E7</accession>
<dbReference type="InterPro" id="IPR050628">
    <property type="entry name" value="SNF2_RAD54_helicase_TF"/>
</dbReference>
<dbReference type="GO" id="GO:0006281">
    <property type="term" value="P:DNA repair"/>
    <property type="evidence" value="ECO:0007669"/>
    <property type="project" value="TreeGrafter"/>
</dbReference>
<evidence type="ECO:0000256" key="2">
    <source>
        <dbReference type="ARBA" id="ARBA00022801"/>
    </source>
</evidence>
<feature type="domain" description="Helicase ATP-binding" evidence="4">
    <location>
        <begin position="1"/>
        <end position="127"/>
    </location>
</feature>
<dbReference type="AlphaFoldDB" id="A0AAU7W4E7"/>
<reference evidence="5" key="1">
    <citation type="submission" date="2024-06" db="EMBL/GenBank/DDBJ databases">
        <title>Draft genome sequence of Microbacterium sp. strain A8/3-1, isolated from Oxytropis tragacanthoides Fisch. ex DC. Root nodules in the Altai region of Russia.</title>
        <authorList>
            <person name="Sazanova A."/>
            <person name="Guro P."/>
            <person name="Kuznetsova I."/>
            <person name="Belimov A."/>
            <person name="Safronova V."/>
        </authorList>
    </citation>
    <scope>NUCLEOTIDE SEQUENCE</scope>
    <source>
        <strain evidence="5">A8/3-1</strain>
    </source>
</reference>
<dbReference type="GO" id="GO:0005524">
    <property type="term" value="F:ATP binding"/>
    <property type="evidence" value="ECO:0007669"/>
    <property type="project" value="UniProtKB-KW"/>
</dbReference>
<gene>
    <name evidence="5" type="ORF">ABS642_13340</name>
</gene>
<dbReference type="SUPFAM" id="SSF52540">
    <property type="entry name" value="P-loop containing nucleoside triphosphate hydrolases"/>
    <property type="match status" value="2"/>
</dbReference>
<dbReference type="GO" id="GO:0008094">
    <property type="term" value="F:ATP-dependent activity, acting on DNA"/>
    <property type="evidence" value="ECO:0007669"/>
    <property type="project" value="TreeGrafter"/>
</dbReference>
<dbReference type="RefSeq" id="WP_350353438.1">
    <property type="nucleotide sequence ID" value="NZ_CP158357.1"/>
</dbReference>
<dbReference type="InterPro" id="IPR049730">
    <property type="entry name" value="SNF2/RAD54-like_C"/>
</dbReference>
<sequence length="463" mass="51439">MGRATKLVVIAPISAFSAWEEDVAEVLDPPLSIGRWRGGPLPDTDVILLNYQRVPAAVDPLMSLMLRHPTHLVVDEAHRAKRGAAGEWGRALLRLAPFAVRRDVLTGTPAPNQPRDLLAVLDIVWPGGVARRAIPPATARNDASDADMRMLNSVVAPLYVRTTKNELGLRDPRIVLDPVPMGDLQQQIYDAMLDRYAGSLDLGRRDAAMLAQMGEITMYLLQAACSPRLLSSNSDASRQYRYPALAIPPGSRLAGLIDTYADHEVPAKIDRALRIIENNVRLGRKTLVWSNFPDNLRDLELMLAGVNPALIYGAIPSIEDAEPGVRTRERELDRFRNSPDCWVLLANPAAMSEGVSLHHWCHDAIYIDRTFNAGHYLQSVDRIHRLGLPEDVDTRITILTSEGTIDERVNGRVEDKTRRLALMLNDPVLVQMALPDDDDSGEILDDQLDLIEVIAHLQRRLPD</sequence>
<dbReference type="InterPro" id="IPR000330">
    <property type="entry name" value="SNF2_N"/>
</dbReference>
<dbReference type="EMBL" id="CP158357">
    <property type="protein sequence ID" value="XBX80647.1"/>
    <property type="molecule type" value="Genomic_DNA"/>
</dbReference>
<organism evidence="5">
    <name type="scientific">Microbacterium sp. A8/3-1</name>
    <dbReference type="NCBI Taxonomy" id="3160749"/>
    <lineage>
        <taxon>Bacteria</taxon>
        <taxon>Bacillati</taxon>
        <taxon>Actinomycetota</taxon>
        <taxon>Actinomycetes</taxon>
        <taxon>Micrococcales</taxon>
        <taxon>Microbacteriaceae</taxon>
        <taxon>Microbacterium</taxon>
    </lineage>
</organism>
<dbReference type="GO" id="GO:0004386">
    <property type="term" value="F:helicase activity"/>
    <property type="evidence" value="ECO:0007669"/>
    <property type="project" value="UniProtKB-KW"/>
</dbReference>
<dbReference type="InterPro" id="IPR014001">
    <property type="entry name" value="Helicase_ATP-bd"/>
</dbReference>
<keyword evidence="3" id="KW-0067">ATP-binding</keyword>
<proteinExistence type="predicted"/>
<name>A0AAU7W4E7_9MICO</name>
<dbReference type="CDD" id="cd18793">
    <property type="entry name" value="SF2_C_SNF"/>
    <property type="match status" value="1"/>
</dbReference>
<keyword evidence="2" id="KW-0378">Hydrolase</keyword>
<dbReference type="PROSITE" id="PS51192">
    <property type="entry name" value="HELICASE_ATP_BIND_1"/>
    <property type="match status" value="1"/>
</dbReference>
<protein>
    <submittedName>
        <fullName evidence="5">DEAD/DEAH box helicase</fullName>
    </submittedName>
</protein>
<dbReference type="InterPro" id="IPR038718">
    <property type="entry name" value="SNF2-like_sf"/>
</dbReference>
<keyword evidence="5" id="KW-0347">Helicase</keyword>